<dbReference type="PANTHER" id="PTHR42813:SF4">
    <property type="entry name" value="NADP-DEPENDENT ISOPROPANOL DEHYDROGENASE"/>
    <property type="match status" value="1"/>
</dbReference>
<keyword evidence="3 6" id="KW-0479">Metal-binding</keyword>
<keyword evidence="5" id="KW-0560">Oxidoreductase</keyword>
<accession>A0ABP6THZ4</accession>
<dbReference type="SUPFAM" id="SSF51735">
    <property type="entry name" value="NAD(P)-binding Rossmann-fold domains"/>
    <property type="match status" value="1"/>
</dbReference>
<sequence length="357" mass="37038">MRALVYHAPGQVSWDVVKDPGIEAATDALVRVDATAVSGCDLRVVRGDLPEVEPGTVLGHEAVGEVLEVGRAVRRPAVGDRVVVSSVSVCGHCAWCRSGWYGQCPVGGWLLGHRVDGTQAEIVRVPFAGHSLHRWPSSVTPEEAVLLSEVLPAAYELGVRAGGVGPGQTVVVVGAGPVGLAAAAVARVRSPLRVVAVDLSRPRLATAVRVGADAARLPGAAIAELAAGPGADVVIETTGTAEGFVLGTRMARRGGTVAVVAPHGGSAVLHPQTLWERNLTVRTGRVDTRSVPWLADLMRLGRLRAAPLVTGTRPLAGLPKAYEAFAHGAETGDLKLVALRRTGTAGRERPRIAHAAH</sequence>
<dbReference type="Pfam" id="PF00107">
    <property type="entry name" value="ADH_zinc_N"/>
    <property type="match status" value="1"/>
</dbReference>
<evidence type="ECO:0000256" key="1">
    <source>
        <dbReference type="ARBA" id="ARBA00001947"/>
    </source>
</evidence>
<dbReference type="InterPro" id="IPR013154">
    <property type="entry name" value="ADH-like_N"/>
</dbReference>
<comment type="cofactor">
    <cofactor evidence="1 6">
        <name>Zn(2+)</name>
        <dbReference type="ChEBI" id="CHEBI:29105"/>
    </cofactor>
</comment>
<dbReference type="Pfam" id="PF08240">
    <property type="entry name" value="ADH_N"/>
    <property type="match status" value="1"/>
</dbReference>
<evidence type="ECO:0000256" key="6">
    <source>
        <dbReference type="RuleBase" id="RU361277"/>
    </source>
</evidence>
<evidence type="ECO:0000313" key="9">
    <source>
        <dbReference type="EMBL" id="GAA3494849.1"/>
    </source>
</evidence>
<comment type="caution">
    <text evidence="9">The sequence shown here is derived from an EMBL/GenBank/DDBJ whole genome shotgun (WGS) entry which is preliminary data.</text>
</comment>
<evidence type="ECO:0000313" key="10">
    <source>
        <dbReference type="Proteomes" id="UP001501455"/>
    </source>
</evidence>
<dbReference type="InterPro" id="IPR036291">
    <property type="entry name" value="NAD(P)-bd_dom_sf"/>
</dbReference>
<dbReference type="InterPro" id="IPR002328">
    <property type="entry name" value="ADH_Zn_CS"/>
</dbReference>
<dbReference type="EMBL" id="BAAAXF010000018">
    <property type="protein sequence ID" value="GAA3494849.1"/>
    <property type="molecule type" value="Genomic_DNA"/>
</dbReference>
<organism evidence="9 10">
    <name type="scientific">Streptomyces prasinosporus</name>
    <dbReference type="NCBI Taxonomy" id="68256"/>
    <lineage>
        <taxon>Bacteria</taxon>
        <taxon>Bacillati</taxon>
        <taxon>Actinomycetota</taxon>
        <taxon>Actinomycetes</taxon>
        <taxon>Kitasatosporales</taxon>
        <taxon>Streptomycetaceae</taxon>
        <taxon>Streptomyces</taxon>
        <taxon>Streptomyces albogriseolus group</taxon>
    </lineage>
</organism>
<keyword evidence="10" id="KW-1185">Reference proteome</keyword>
<evidence type="ECO:0000259" key="7">
    <source>
        <dbReference type="Pfam" id="PF00107"/>
    </source>
</evidence>
<name>A0ABP6THZ4_9ACTN</name>
<keyword evidence="4 6" id="KW-0862">Zinc</keyword>
<evidence type="ECO:0000259" key="8">
    <source>
        <dbReference type="Pfam" id="PF08240"/>
    </source>
</evidence>
<evidence type="ECO:0000256" key="2">
    <source>
        <dbReference type="ARBA" id="ARBA00008072"/>
    </source>
</evidence>
<evidence type="ECO:0000256" key="4">
    <source>
        <dbReference type="ARBA" id="ARBA00022833"/>
    </source>
</evidence>
<protein>
    <submittedName>
        <fullName evidence="9">Zinc-dependent alcohol dehydrogenase family protein</fullName>
    </submittedName>
</protein>
<dbReference type="RefSeq" id="WP_345575249.1">
    <property type="nucleotide sequence ID" value="NZ_BAAAXF010000018.1"/>
</dbReference>
<proteinExistence type="inferred from homology"/>
<evidence type="ECO:0000256" key="5">
    <source>
        <dbReference type="ARBA" id="ARBA00023002"/>
    </source>
</evidence>
<dbReference type="PROSITE" id="PS00059">
    <property type="entry name" value="ADH_ZINC"/>
    <property type="match status" value="1"/>
</dbReference>
<dbReference type="Gene3D" id="3.90.180.10">
    <property type="entry name" value="Medium-chain alcohol dehydrogenases, catalytic domain"/>
    <property type="match status" value="1"/>
</dbReference>
<reference evidence="10" key="1">
    <citation type="journal article" date="2019" name="Int. J. Syst. Evol. Microbiol.">
        <title>The Global Catalogue of Microorganisms (GCM) 10K type strain sequencing project: providing services to taxonomists for standard genome sequencing and annotation.</title>
        <authorList>
            <consortium name="The Broad Institute Genomics Platform"/>
            <consortium name="The Broad Institute Genome Sequencing Center for Infectious Disease"/>
            <person name="Wu L."/>
            <person name="Ma J."/>
        </authorList>
    </citation>
    <scope>NUCLEOTIDE SEQUENCE [LARGE SCALE GENOMIC DNA]</scope>
    <source>
        <strain evidence="10">JCM 4816</strain>
    </source>
</reference>
<feature type="domain" description="Alcohol dehydrogenase-like N-terminal" evidence="8">
    <location>
        <begin position="26"/>
        <end position="128"/>
    </location>
</feature>
<dbReference type="SUPFAM" id="SSF50129">
    <property type="entry name" value="GroES-like"/>
    <property type="match status" value="1"/>
</dbReference>
<feature type="domain" description="Alcohol dehydrogenase-like C-terminal" evidence="7">
    <location>
        <begin position="177"/>
        <end position="284"/>
    </location>
</feature>
<dbReference type="PANTHER" id="PTHR42813">
    <property type="entry name" value="ZINC-TYPE ALCOHOL DEHYDROGENASE-LIKE"/>
    <property type="match status" value="1"/>
</dbReference>
<dbReference type="Proteomes" id="UP001501455">
    <property type="component" value="Unassembled WGS sequence"/>
</dbReference>
<dbReference type="Gene3D" id="3.40.50.720">
    <property type="entry name" value="NAD(P)-binding Rossmann-like Domain"/>
    <property type="match status" value="1"/>
</dbReference>
<dbReference type="InterPro" id="IPR011032">
    <property type="entry name" value="GroES-like_sf"/>
</dbReference>
<gene>
    <name evidence="9" type="ORF">GCM10019016_019490</name>
</gene>
<comment type="similarity">
    <text evidence="2 6">Belongs to the zinc-containing alcohol dehydrogenase family.</text>
</comment>
<evidence type="ECO:0000256" key="3">
    <source>
        <dbReference type="ARBA" id="ARBA00022723"/>
    </source>
</evidence>
<dbReference type="InterPro" id="IPR013149">
    <property type="entry name" value="ADH-like_C"/>
</dbReference>